<dbReference type="STRING" id="308853.SAMN05421752_10544"/>
<proteinExistence type="predicted"/>
<keyword evidence="2" id="KW-1185">Reference proteome</keyword>
<organism evidence="1 2">
    <name type="scientific">Natronorubrum thiooxidans</name>
    <dbReference type="NCBI Taxonomy" id="308853"/>
    <lineage>
        <taxon>Archaea</taxon>
        <taxon>Methanobacteriati</taxon>
        <taxon>Methanobacteriota</taxon>
        <taxon>Stenosarchaea group</taxon>
        <taxon>Halobacteria</taxon>
        <taxon>Halobacteriales</taxon>
        <taxon>Natrialbaceae</taxon>
        <taxon>Natronorubrum</taxon>
    </lineage>
</organism>
<sequence length="52" mass="5999">MADGFGAVDVTSRVECALDRIRTRGMRQKRKDLLKTSRVRRLDSCRTRACRS</sequence>
<name>A0A1N7ETW8_9EURY</name>
<gene>
    <name evidence="1" type="ORF">SAMN05421752_10544</name>
</gene>
<reference evidence="2" key="1">
    <citation type="submission" date="2017-01" db="EMBL/GenBank/DDBJ databases">
        <authorList>
            <person name="Varghese N."/>
            <person name="Submissions S."/>
        </authorList>
    </citation>
    <scope>NUCLEOTIDE SEQUENCE [LARGE SCALE GENOMIC DNA]</scope>
    <source>
        <strain evidence="2">type strain: HArc-</strain>
    </source>
</reference>
<evidence type="ECO:0000313" key="2">
    <source>
        <dbReference type="Proteomes" id="UP000185936"/>
    </source>
</evidence>
<dbReference type="AlphaFoldDB" id="A0A1N7ETW8"/>
<accession>A0A1N7ETW8</accession>
<evidence type="ECO:0000313" key="1">
    <source>
        <dbReference type="EMBL" id="SIR91405.1"/>
    </source>
</evidence>
<protein>
    <submittedName>
        <fullName evidence="1">Uncharacterized protein</fullName>
    </submittedName>
</protein>
<dbReference type="Proteomes" id="UP000185936">
    <property type="component" value="Unassembled WGS sequence"/>
</dbReference>
<dbReference type="EMBL" id="FTNR01000005">
    <property type="protein sequence ID" value="SIR91405.1"/>
    <property type="molecule type" value="Genomic_DNA"/>
</dbReference>